<organism evidence="2 4">
    <name type="scientific">Haloterrigena gelatinilytica</name>
    <dbReference type="NCBI Taxonomy" id="2741724"/>
    <lineage>
        <taxon>Archaea</taxon>
        <taxon>Methanobacteriati</taxon>
        <taxon>Methanobacteriota</taxon>
        <taxon>Stenosarchaea group</taxon>
        <taxon>Halobacteria</taxon>
        <taxon>Halobacteriales</taxon>
        <taxon>Natrialbaceae</taxon>
        <taxon>Haloterrigena</taxon>
    </lineage>
</organism>
<feature type="region of interest" description="Disordered" evidence="1">
    <location>
        <begin position="260"/>
        <end position="322"/>
    </location>
</feature>
<protein>
    <submittedName>
        <fullName evidence="2">Gluconate 2-dehydrogenase subunit 3 family protein</fullName>
    </submittedName>
</protein>
<dbReference type="AlphaFoldDB" id="A0A8J8GLS5"/>
<dbReference type="Pfam" id="PF13618">
    <property type="entry name" value="Gluconate_2-dh3"/>
    <property type="match status" value="1"/>
</dbReference>
<feature type="region of interest" description="Disordered" evidence="1">
    <location>
        <begin position="87"/>
        <end position="122"/>
    </location>
</feature>
<evidence type="ECO:0000256" key="1">
    <source>
        <dbReference type="SAM" id="MobiDB-lite"/>
    </source>
</evidence>
<dbReference type="Proteomes" id="UP001016761">
    <property type="component" value="Unassembled WGS sequence"/>
</dbReference>
<feature type="compositionally biased region" description="Acidic residues" evidence="1">
    <location>
        <begin position="96"/>
        <end position="111"/>
    </location>
</feature>
<dbReference type="EMBL" id="JABUQZ010000001">
    <property type="protein sequence ID" value="NUC72714.1"/>
    <property type="molecule type" value="Genomic_DNA"/>
</dbReference>
<feature type="compositionally biased region" description="Basic and acidic residues" evidence="1">
    <location>
        <begin position="273"/>
        <end position="283"/>
    </location>
</feature>
<dbReference type="Proteomes" id="UP000728647">
    <property type="component" value="Unassembled WGS sequence"/>
</dbReference>
<comment type="caution">
    <text evidence="2">The sequence shown here is derived from an EMBL/GenBank/DDBJ whole genome shotgun (WGS) entry which is preliminary data.</text>
</comment>
<gene>
    <name evidence="2" type="ORF">HT576_11030</name>
    <name evidence="3" type="ORF">HTZ84_10405</name>
</gene>
<keyword evidence="5" id="KW-1185">Reference proteome</keyword>
<sequence>MAGTAEAFDPEKFDVAPLESVQEVEVEEQGLEYFTIQQARVVHDLTARIYPSDDNGPGAPEAGVVYFIDRQMNSAWGRGERWYMQAPFAGKNPTDPFEDDPEEPEDVDPEAEVPWAETNPSETQGWQYALTPNEAYDQGIHAVEEYVRSESDADSFTDLDDDRQDAVVAALEEDAVDTFDDTDIDAGGFFLLLRQNTLEGMFSDPMYGGNREMIGWRLKGFPGTPGALGSYRGLLQEGEYIELEEGDFRKLADDVESLGIGDENQEPANDQSEEGHAHVHDAAEADYPNVVDERAARGDVDREITPMSLDDGDGDADDGGDR</sequence>
<dbReference type="EMBL" id="JABURA010000001">
    <property type="protein sequence ID" value="NUB91548.1"/>
    <property type="molecule type" value="Genomic_DNA"/>
</dbReference>
<evidence type="ECO:0000313" key="3">
    <source>
        <dbReference type="EMBL" id="NUC72714.1"/>
    </source>
</evidence>
<feature type="compositionally biased region" description="Basic and acidic residues" evidence="1">
    <location>
        <begin position="291"/>
        <end position="304"/>
    </location>
</feature>
<dbReference type="InterPro" id="IPR027056">
    <property type="entry name" value="Gluconate_2DH_su3"/>
</dbReference>
<dbReference type="OrthoDB" id="261506at2157"/>
<proteinExistence type="predicted"/>
<accession>A0A8J8GLS5</accession>
<name>A0A8J8GLS5_9EURY</name>
<feature type="compositionally biased region" description="Acidic residues" evidence="1">
    <location>
        <begin position="310"/>
        <end position="322"/>
    </location>
</feature>
<evidence type="ECO:0000313" key="5">
    <source>
        <dbReference type="Proteomes" id="UP001016761"/>
    </source>
</evidence>
<evidence type="ECO:0000313" key="4">
    <source>
        <dbReference type="Proteomes" id="UP000728647"/>
    </source>
</evidence>
<evidence type="ECO:0000313" key="2">
    <source>
        <dbReference type="EMBL" id="NUB91548.1"/>
    </source>
</evidence>
<reference evidence="2 5" key="1">
    <citation type="submission" date="2020-06" db="EMBL/GenBank/DDBJ databases">
        <title>Haloterrigena sp. nov., an extremely halophilic archaeon isolated from a saline sediment.</title>
        <authorList>
            <person name="Liu B.-B."/>
        </authorList>
    </citation>
    <scope>NUCLEOTIDE SEQUENCE</scope>
    <source>
        <strain evidence="2">SYSU A121-1</strain>
        <strain evidence="3 5">SYSU A558-1</strain>
    </source>
</reference>